<dbReference type="InterPro" id="IPR003593">
    <property type="entry name" value="AAA+_ATPase"/>
</dbReference>
<evidence type="ECO:0000256" key="4">
    <source>
        <dbReference type="ARBA" id="ARBA00022741"/>
    </source>
</evidence>
<proteinExistence type="inferred from homology"/>
<dbReference type="InterPro" id="IPR007692">
    <property type="entry name" value="DNA_helicase_DnaB"/>
</dbReference>
<dbReference type="NCBIfam" id="TIGR00665">
    <property type="entry name" value="DnaB"/>
    <property type="match status" value="1"/>
</dbReference>
<dbReference type="Proteomes" id="UP000218542">
    <property type="component" value="Unassembled WGS sequence"/>
</dbReference>
<evidence type="ECO:0000313" key="15">
    <source>
        <dbReference type="EMBL" id="GAX62193.1"/>
    </source>
</evidence>
<evidence type="ECO:0000256" key="11">
    <source>
        <dbReference type="ARBA" id="ARBA00048954"/>
    </source>
</evidence>
<evidence type="ECO:0000256" key="9">
    <source>
        <dbReference type="ARBA" id="ARBA00023235"/>
    </source>
</evidence>
<evidence type="ECO:0000256" key="8">
    <source>
        <dbReference type="ARBA" id="ARBA00023125"/>
    </source>
</evidence>
<evidence type="ECO:0000259" key="14">
    <source>
        <dbReference type="PROSITE" id="PS51199"/>
    </source>
</evidence>
<dbReference type="GO" id="GO:0016887">
    <property type="term" value="F:ATP hydrolysis activity"/>
    <property type="evidence" value="ECO:0007669"/>
    <property type="project" value="RHEA"/>
</dbReference>
<evidence type="ECO:0000256" key="1">
    <source>
        <dbReference type="ARBA" id="ARBA00008428"/>
    </source>
</evidence>
<keyword evidence="4 13" id="KW-0547">Nucleotide-binding</keyword>
<comment type="catalytic activity">
    <reaction evidence="11 13">
        <text>ATP + H2O = ADP + phosphate + H(+)</text>
        <dbReference type="Rhea" id="RHEA:13065"/>
        <dbReference type="ChEBI" id="CHEBI:15377"/>
        <dbReference type="ChEBI" id="CHEBI:15378"/>
        <dbReference type="ChEBI" id="CHEBI:30616"/>
        <dbReference type="ChEBI" id="CHEBI:43474"/>
        <dbReference type="ChEBI" id="CHEBI:456216"/>
        <dbReference type="EC" id="5.6.2.3"/>
    </reaction>
</comment>
<organism evidence="15 16">
    <name type="scientific">Candidatus Scalindua japonica</name>
    <dbReference type="NCBI Taxonomy" id="1284222"/>
    <lineage>
        <taxon>Bacteria</taxon>
        <taxon>Pseudomonadati</taxon>
        <taxon>Planctomycetota</taxon>
        <taxon>Candidatus Brocadiia</taxon>
        <taxon>Candidatus Brocadiales</taxon>
        <taxon>Candidatus Scalinduaceae</taxon>
        <taxon>Candidatus Scalindua</taxon>
    </lineage>
</organism>
<keyword evidence="16" id="KW-1185">Reference proteome</keyword>
<keyword evidence="2 13" id="KW-0639">Primosome</keyword>
<dbReference type="CDD" id="cd00984">
    <property type="entry name" value="DnaB_C"/>
    <property type="match status" value="1"/>
</dbReference>
<dbReference type="AlphaFoldDB" id="A0A286U212"/>
<keyword evidence="7 13" id="KW-0067">ATP-binding</keyword>
<evidence type="ECO:0000256" key="3">
    <source>
        <dbReference type="ARBA" id="ARBA00022705"/>
    </source>
</evidence>
<dbReference type="OrthoDB" id="9773982at2"/>
<dbReference type="Gene3D" id="1.10.860.10">
    <property type="entry name" value="DNAb Helicase, Chain A"/>
    <property type="match status" value="1"/>
</dbReference>
<keyword evidence="6 13" id="KW-0347">Helicase</keyword>
<evidence type="ECO:0000256" key="7">
    <source>
        <dbReference type="ARBA" id="ARBA00022840"/>
    </source>
</evidence>
<dbReference type="GO" id="GO:1990077">
    <property type="term" value="C:primosome complex"/>
    <property type="evidence" value="ECO:0007669"/>
    <property type="project" value="UniProtKB-UniRule"/>
</dbReference>
<evidence type="ECO:0000256" key="13">
    <source>
        <dbReference type="RuleBase" id="RU362085"/>
    </source>
</evidence>
<dbReference type="GO" id="GO:0006269">
    <property type="term" value="P:DNA replication, synthesis of primer"/>
    <property type="evidence" value="ECO:0007669"/>
    <property type="project" value="UniProtKB-UniRule"/>
</dbReference>
<evidence type="ECO:0000256" key="6">
    <source>
        <dbReference type="ARBA" id="ARBA00022806"/>
    </source>
</evidence>
<gene>
    <name evidence="15" type="ORF">SCALIN_C28_0397</name>
</gene>
<evidence type="ECO:0000256" key="5">
    <source>
        <dbReference type="ARBA" id="ARBA00022801"/>
    </source>
</evidence>
<evidence type="ECO:0000256" key="2">
    <source>
        <dbReference type="ARBA" id="ARBA00022515"/>
    </source>
</evidence>
<sequence length="457" mass="51591">MTTGLIQEKTQPFNIEAEISVLGSLLIDNEAISLVTESLSKNDFYKTAHQHIFDTIVNIYDKNNAVDLVILKDELNRLSLLEKVGGAEYLMELEESVPIASNVEYYAKIVREKTVKRDLISATAKIQHEAYNDSLESDELLDIAEKEIFNITQRKFAKPTTSMHDILQCTWEYIESLHEGDSKLTGIQTGFTDLDEKTCGLQRGELIIIAARPSMGKTSFVLNIAEHVGASLKNPKEKQPMLIFSMEMSAQQISQNMLCSAAKIDAHLIRTGRLSDDDWSRLPIAMGDLSESAIFIDDTPGLGLLEIRAKARRFKLQYDIQLVIIDYLQLMEGRKAENRQQEISGISRGLKALARELNIPVVAVSQLNRSVETREGHTPRMSDLRESGSIEQDADVIMLLHREDYYNPETENKNVVDVDIAKQRNGPTGKIKLTFLRNILRFEDYISDSSMDSFDTL</sequence>
<dbReference type="FunFam" id="3.40.50.300:FF:000076">
    <property type="entry name" value="Replicative DNA helicase"/>
    <property type="match status" value="1"/>
</dbReference>
<dbReference type="InterPro" id="IPR016136">
    <property type="entry name" value="DNA_helicase_N/primase_C"/>
</dbReference>
<evidence type="ECO:0000256" key="12">
    <source>
        <dbReference type="NCBIfam" id="TIGR00665"/>
    </source>
</evidence>
<dbReference type="EMBL" id="BAOS01000028">
    <property type="protein sequence ID" value="GAX62193.1"/>
    <property type="molecule type" value="Genomic_DNA"/>
</dbReference>
<dbReference type="InterPro" id="IPR007694">
    <property type="entry name" value="DNA_helicase_DnaB-like_C"/>
</dbReference>
<evidence type="ECO:0000313" key="16">
    <source>
        <dbReference type="Proteomes" id="UP000218542"/>
    </source>
</evidence>
<dbReference type="GO" id="GO:0003677">
    <property type="term" value="F:DNA binding"/>
    <property type="evidence" value="ECO:0007669"/>
    <property type="project" value="UniProtKB-UniRule"/>
</dbReference>
<keyword evidence="3 13" id="KW-0235">DNA replication</keyword>
<dbReference type="SUPFAM" id="SSF48024">
    <property type="entry name" value="N-terminal domain of DnaB helicase"/>
    <property type="match status" value="1"/>
</dbReference>
<dbReference type="SUPFAM" id="SSF52540">
    <property type="entry name" value="P-loop containing nucleoside triphosphate hydrolases"/>
    <property type="match status" value="1"/>
</dbReference>
<keyword evidence="9" id="KW-0413">Isomerase</keyword>
<dbReference type="FunFam" id="1.10.860.10:FF:000001">
    <property type="entry name" value="Replicative DNA helicase"/>
    <property type="match status" value="1"/>
</dbReference>
<feature type="domain" description="SF4 helicase" evidence="14">
    <location>
        <begin position="180"/>
        <end position="449"/>
    </location>
</feature>
<dbReference type="GO" id="GO:0043139">
    <property type="term" value="F:5'-3' DNA helicase activity"/>
    <property type="evidence" value="ECO:0007669"/>
    <property type="project" value="UniProtKB-EC"/>
</dbReference>
<reference evidence="15 16" key="1">
    <citation type="journal article" date="2017" name="Environ. Microbiol. Rep.">
        <title>Genetic diversity of marine anaerobic ammonium-oxidizing bacteria as revealed by genomic and proteomic analyses of 'Candidatus Scalindua japonica'.</title>
        <authorList>
            <person name="Oshiki M."/>
            <person name="Mizuto K."/>
            <person name="Kimura Z."/>
            <person name="Kindaichi T."/>
            <person name="Satoh H."/>
            <person name="Okabe S."/>
        </authorList>
    </citation>
    <scope>NUCLEOTIDE SEQUENCE [LARGE SCALE GENOMIC DNA]</scope>
    <source>
        <strain evidence="16">husup-a2</strain>
    </source>
</reference>
<dbReference type="GO" id="GO:0005524">
    <property type="term" value="F:ATP binding"/>
    <property type="evidence" value="ECO:0007669"/>
    <property type="project" value="UniProtKB-UniRule"/>
</dbReference>
<name>A0A286U212_9BACT</name>
<dbReference type="InterPro" id="IPR007693">
    <property type="entry name" value="DNA_helicase_DnaB-like_N"/>
</dbReference>
<comment type="similarity">
    <text evidence="1 13">Belongs to the helicase family. DnaB subfamily.</text>
</comment>
<dbReference type="PROSITE" id="PS51199">
    <property type="entry name" value="SF4_HELICASE"/>
    <property type="match status" value="1"/>
</dbReference>
<dbReference type="Pfam" id="PF03796">
    <property type="entry name" value="DnaB_C"/>
    <property type="match status" value="1"/>
</dbReference>
<dbReference type="PANTHER" id="PTHR30153">
    <property type="entry name" value="REPLICATIVE DNA HELICASE DNAB"/>
    <property type="match status" value="1"/>
</dbReference>
<comment type="function">
    <text evidence="10 13">The main replicative DNA helicase, it participates in initiation and elongation during chromosome replication. Travels ahead of the DNA replisome, separating dsDNA into templates for DNA synthesis. A processive ATP-dependent 5'-3' DNA helicase it has DNA-dependent ATPase activity.</text>
</comment>
<dbReference type="InterPro" id="IPR027417">
    <property type="entry name" value="P-loop_NTPase"/>
</dbReference>
<comment type="caution">
    <text evidence="15">The sequence shown here is derived from an EMBL/GenBank/DDBJ whole genome shotgun (WGS) entry which is preliminary data.</text>
</comment>
<protein>
    <recommendedName>
        <fullName evidence="12 13">Replicative DNA helicase</fullName>
        <ecNumber evidence="12 13">5.6.2.3</ecNumber>
    </recommendedName>
</protein>
<dbReference type="GO" id="GO:0005829">
    <property type="term" value="C:cytosol"/>
    <property type="evidence" value="ECO:0007669"/>
    <property type="project" value="TreeGrafter"/>
</dbReference>
<dbReference type="SMART" id="SM00382">
    <property type="entry name" value="AAA"/>
    <property type="match status" value="1"/>
</dbReference>
<dbReference type="EC" id="5.6.2.3" evidence="12 13"/>
<accession>A0A286U212</accession>
<dbReference type="InterPro" id="IPR036185">
    <property type="entry name" value="DNA_heli_DnaB-like_N_sf"/>
</dbReference>
<dbReference type="Gene3D" id="3.40.50.300">
    <property type="entry name" value="P-loop containing nucleotide triphosphate hydrolases"/>
    <property type="match status" value="1"/>
</dbReference>
<keyword evidence="5 13" id="KW-0378">Hydrolase</keyword>
<evidence type="ECO:0000256" key="10">
    <source>
        <dbReference type="ARBA" id="ARBA00044932"/>
    </source>
</evidence>
<dbReference type="RefSeq" id="WP_096895562.1">
    <property type="nucleotide sequence ID" value="NZ_BAOS01000028.1"/>
</dbReference>
<keyword evidence="8 13" id="KW-0238">DNA-binding</keyword>
<dbReference type="PANTHER" id="PTHR30153:SF2">
    <property type="entry name" value="REPLICATIVE DNA HELICASE"/>
    <property type="match status" value="1"/>
</dbReference>
<dbReference type="NCBIfam" id="NF004384">
    <property type="entry name" value="PRK05748.1"/>
    <property type="match status" value="1"/>
</dbReference>
<dbReference type="Pfam" id="PF00772">
    <property type="entry name" value="DnaB"/>
    <property type="match status" value="1"/>
</dbReference>
<dbReference type="GO" id="GO:0042802">
    <property type="term" value="F:identical protein binding"/>
    <property type="evidence" value="ECO:0007669"/>
    <property type="project" value="UniProtKB-ARBA"/>
</dbReference>